<dbReference type="SUPFAM" id="SSF47413">
    <property type="entry name" value="lambda repressor-like DNA-binding domains"/>
    <property type="match status" value="1"/>
</dbReference>
<dbReference type="RefSeq" id="WP_163227429.1">
    <property type="nucleotide sequence ID" value="NZ_VYSG01000001.1"/>
</dbReference>
<keyword evidence="3" id="KW-1185">Reference proteome</keyword>
<dbReference type="Proteomes" id="UP000469292">
    <property type="component" value="Unassembled WGS sequence"/>
</dbReference>
<dbReference type="Pfam" id="PF01381">
    <property type="entry name" value="HTH_3"/>
    <property type="match status" value="1"/>
</dbReference>
<gene>
    <name evidence="2" type="ORF">F6S87_04790</name>
</gene>
<sequence length="72" mass="7894">MGLKELRLKKGLTQQQLAKKVSSANQQRISAYESGLLPVENMTLKTALQICDALGVSNPRKLLPDSKPDSNE</sequence>
<evidence type="ECO:0000313" key="2">
    <source>
        <dbReference type="EMBL" id="NEG69923.1"/>
    </source>
</evidence>
<accession>A0A6I5NHW2</accession>
<dbReference type="InterPro" id="IPR001387">
    <property type="entry name" value="Cro/C1-type_HTH"/>
</dbReference>
<comment type="caution">
    <text evidence="2">The sequence shown here is derived from an EMBL/GenBank/DDBJ whole genome shotgun (WGS) entry which is preliminary data.</text>
</comment>
<dbReference type="SMART" id="SM00530">
    <property type="entry name" value="HTH_XRE"/>
    <property type="match status" value="1"/>
</dbReference>
<dbReference type="PROSITE" id="PS50943">
    <property type="entry name" value="HTH_CROC1"/>
    <property type="match status" value="1"/>
</dbReference>
<name>A0A6I5NHW2_9BIFI</name>
<dbReference type="EMBL" id="VYSG01000001">
    <property type="protein sequence ID" value="NEG69923.1"/>
    <property type="molecule type" value="Genomic_DNA"/>
</dbReference>
<protein>
    <submittedName>
        <fullName evidence="2">Helix-turn-helix transcriptional regulator</fullName>
    </submittedName>
</protein>
<proteinExistence type="predicted"/>
<feature type="domain" description="HTH cro/C1-type" evidence="1">
    <location>
        <begin position="3"/>
        <end position="62"/>
    </location>
</feature>
<dbReference type="Gene3D" id="1.10.260.40">
    <property type="entry name" value="lambda repressor-like DNA-binding domains"/>
    <property type="match status" value="1"/>
</dbReference>
<dbReference type="AlphaFoldDB" id="A0A6I5NHW2"/>
<evidence type="ECO:0000259" key="1">
    <source>
        <dbReference type="PROSITE" id="PS50943"/>
    </source>
</evidence>
<evidence type="ECO:0000313" key="3">
    <source>
        <dbReference type="Proteomes" id="UP000469292"/>
    </source>
</evidence>
<reference evidence="2 3" key="1">
    <citation type="submission" date="2019-09" db="EMBL/GenBank/DDBJ databases">
        <title>Phylogenetic characterization of a novel taxon of the genus Bifidobacterium: Bifidobacterium choloepi sp. nov.</title>
        <authorList>
            <person name="Modesto M."/>
            <person name="Satti M."/>
        </authorList>
    </citation>
    <scope>NUCLEOTIDE SEQUENCE [LARGE SCALE GENOMIC DNA]</scope>
    <source>
        <strain evidence="2 3">BRDM6</strain>
    </source>
</reference>
<dbReference type="GO" id="GO:0003677">
    <property type="term" value="F:DNA binding"/>
    <property type="evidence" value="ECO:0007669"/>
    <property type="project" value="InterPro"/>
</dbReference>
<dbReference type="CDD" id="cd00093">
    <property type="entry name" value="HTH_XRE"/>
    <property type="match status" value="1"/>
</dbReference>
<organism evidence="2 3">
    <name type="scientific">Bifidobacterium choloepi</name>
    <dbReference type="NCBI Taxonomy" id="2614131"/>
    <lineage>
        <taxon>Bacteria</taxon>
        <taxon>Bacillati</taxon>
        <taxon>Actinomycetota</taxon>
        <taxon>Actinomycetes</taxon>
        <taxon>Bifidobacteriales</taxon>
        <taxon>Bifidobacteriaceae</taxon>
        <taxon>Bifidobacterium</taxon>
    </lineage>
</organism>
<dbReference type="InterPro" id="IPR010982">
    <property type="entry name" value="Lambda_DNA-bd_dom_sf"/>
</dbReference>